<evidence type="ECO:0000313" key="2">
    <source>
        <dbReference type="Proteomes" id="UP001060215"/>
    </source>
</evidence>
<organism evidence="1 2">
    <name type="scientific">Camellia lanceoleosa</name>
    <dbReference type="NCBI Taxonomy" id="1840588"/>
    <lineage>
        <taxon>Eukaryota</taxon>
        <taxon>Viridiplantae</taxon>
        <taxon>Streptophyta</taxon>
        <taxon>Embryophyta</taxon>
        <taxon>Tracheophyta</taxon>
        <taxon>Spermatophyta</taxon>
        <taxon>Magnoliopsida</taxon>
        <taxon>eudicotyledons</taxon>
        <taxon>Gunneridae</taxon>
        <taxon>Pentapetalae</taxon>
        <taxon>asterids</taxon>
        <taxon>Ericales</taxon>
        <taxon>Theaceae</taxon>
        <taxon>Camellia</taxon>
    </lineage>
</organism>
<protein>
    <submittedName>
        <fullName evidence="1">Stemmadenine O-acetyltransferase</fullName>
    </submittedName>
</protein>
<reference evidence="1 2" key="1">
    <citation type="journal article" date="2022" name="Plant J.">
        <title>Chromosome-level genome of Camellia lanceoleosa provides a valuable resource for understanding genome evolution and self-incompatibility.</title>
        <authorList>
            <person name="Gong W."/>
            <person name="Xiao S."/>
            <person name="Wang L."/>
            <person name="Liao Z."/>
            <person name="Chang Y."/>
            <person name="Mo W."/>
            <person name="Hu G."/>
            <person name="Li W."/>
            <person name="Zhao G."/>
            <person name="Zhu H."/>
            <person name="Hu X."/>
            <person name="Ji K."/>
            <person name="Xiang X."/>
            <person name="Song Q."/>
            <person name="Yuan D."/>
            <person name="Jin S."/>
            <person name="Zhang L."/>
        </authorList>
    </citation>
    <scope>NUCLEOTIDE SEQUENCE [LARGE SCALE GENOMIC DNA]</scope>
    <source>
        <strain evidence="1">SQ_2022a</strain>
    </source>
</reference>
<dbReference type="Proteomes" id="UP001060215">
    <property type="component" value="Chromosome 2"/>
</dbReference>
<sequence>MEVLVISKNTIKPSNPTPSNLRHFQLSFLDQIIHPRIFPLIFYYPLGFEDDSRATNLTRSNQLKKSLADVLTKFYPLAGRLKENLYIECNDEGVLYLEAQVNCQLSQIIGQQPINPHVELNKLLPFDRLKDAGNMLLAIQVTVFKCGGMAIGMCFSHKIADGLSACTFANSWASAARAGHSNMVCPRLDSATYFPPRDMSCYNIKTGMTEEKMVSKRFLFNASAISTLKEKYANEIQPTRVEALSAFIWSRFVVATSDQVEAEAEAEAETSITRLYLVIHGLDLRMRMNPPLPESYFGNFSWVVMIMPSMDKTAEEGYGFVTKMREAIKKTKDSDYVKRIQEGDTLFSSMKRKGDDKSSQEPPKEEAMRKKIEFVNFTFSSYCRFQLYEVDFGWGRPIWVSRATLPVKNQAVFMPTRSGDGIEVWINLTDVDMAKFEADGVFLKFVSQASD</sequence>
<gene>
    <name evidence="1" type="ORF">LOK49_LG04G02042</name>
</gene>
<name>A0ACC0HWR6_9ERIC</name>
<keyword evidence="2" id="KW-1185">Reference proteome</keyword>
<comment type="caution">
    <text evidence="1">The sequence shown here is derived from an EMBL/GenBank/DDBJ whole genome shotgun (WGS) entry which is preliminary data.</text>
</comment>
<dbReference type="EMBL" id="CM045759">
    <property type="protein sequence ID" value="KAI8017420.1"/>
    <property type="molecule type" value="Genomic_DNA"/>
</dbReference>
<evidence type="ECO:0000313" key="1">
    <source>
        <dbReference type="EMBL" id="KAI8017420.1"/>
    </source>
</evidence>
<accession>A0ACC0HWR6</accession>
<proteinExistence type="predicted"/>